<name>A0A6N6RFV1_9FLAO</name>
<evidence type="ECO:0008006" key="4">
    <source>
        <dbReference type="Google" id="ProtNLM"/>
    </source>
</evidence>
<evidence type="ECO:0000256" key="1">
    <source>
        <dbReference type="SAM" id="SignalP"/>
    </source>
</evidence>
<dbReference type="AlphaFoldDB" id="A0A6N6RFV1"/>
<dbReference type="OrthoDB" id="9785122at2"/>
<accession>A0A6N6RFV1</accession>
<sequence length="261" mass="30814">MNKCAILVVFMLMINVLSAQSSNVCEQFRESNWTPLKGSDKTYYRLTEEDSIVLDLYDPGLNEYSELVFQRNPVRFKRELQWNCSMQIPMRIEYVNELDERVIIQITEDARILGYDIQRNDSSWSYNLHVNGWPESQIVTNQQLDITGMIDQESIVSFREWSKDGLVIRNDTVYGDSIHWVYTYYSDGTLKEAYQVRNVFNYAGEYRRYHKNGVLAVKGQFDSGNEQSRIGIWYHYTKDSNLLKTVDYSTRPPEEHSWKDE</sequence>
<protein>
    <recommendedName>
        <fullName evidence="4">Toxin-antitoxin system YwqK family antitoxin</fullName>
    </recommendedName>
</protein>
<organism evidence="2 3">
    <name type="scientific">Phaeocystidibacter luteus</name>
    <dbReference type="NCBI Taxonomy" id="911197"/>
    <lineage>
        <taxon>Bacteria</taxon>
        <taxon>Pseudomonadati</taxon>
        <taxon>Bacteroidota</taxon>
        <taxon>Flavobacteriia</taxon>
        <taxon>Flavobacteriales</taxon>
        <taxon>Phaeocystidibacteraceae</taxon>
        <taxon>Phaeocystidibacter</taxon>
    </lineage>
</organism>
<reference evidence="2 3" key="1">
    <citation type="submission" date="2019-09" db="EMBL/GenBank/DDBJ databases">
        <title>Genomes of family Cryomorphaceae.</title>
        <authorList>
            <person name="Bowman J.P."/>
        </authorList>
    </citation>
    <scope>NUCLEOTIDE SEQUENCE [LARGE SCALE GENOMIC DNA]</scope>
    <source>
        <strain evidence="2 3">LMG 25704</strain>
    </source>
</reference>
<proteinExistence type="predicted"/>
<feature type="signal peptide" evidence="1">
    <location>
        <begin position="1"/>
        <end position="19"/>
    </location>
</feature>
<dbReference type="EMBL" id="WBVO01000005">
    <property type="protein sequence ID" value="KAB2810054.1"/>
    <property type="molecule type" value="Genomic_DNA"/>
</dbReference>
<gene>
    <name evidence="2" type="ORF">F8C67_07405</name>
</gene>
<evidence type="ECO:0000313" key="2">
    <source>
        <dbReference type="EMBL" id="KAB2810054.1"/>
    </source>
</evidence>
<keyword evidence="3" id="KW-1185">Reference proteome</keyword>
<keyword evidence="1" id="KW-0732">Signal</keyword>
<comment type="caution">
    <text evidence="2">The sequence shown here is derived from an EMBL/GenBank/DDBJ whole genome shotgun (WGS) entry which is preliminary data.</text>
</comment>
<evidence type="ECO:0000313" key="3">
    <source>
        <dbReference type="Proteomes" id="UP000468650"/>
    </source>
</evidence>
<dbReference type="Gene3D" id="3.90.930.1">
    <property type="match status" value="1"/>
</dbReference>
<dbReference type="Proteomes" id="UP000468650">
    <property type="component" value="Unassembled WGS sequence"/>
</dbReference>
<feature type="chain" id="PRO_5027030921" description="Toxin-antitoxin system YwqK family antitoxin" evidence="1">
    <location>
        <begin position="20"/>
        <end position="261"/>
    </location>
</feature>
<dbReference type="RefSeq" id="WP_151667198.1">
    <property type="nucleotide sequence ID" value="NZ_WBVO01000005.1"/>
</dbReference>